<dbReference type="Gene3D" id="3.10.450.50">
    <property type="match status" value="1"/>
</dbReference>
<reference evidence="2" key="1">
    <citation type="submission" date="2021-02" db="EMBL/GenBank/DDBJ databases">
        <authorList>
            <person name="Nieuwenhuis M."/>
            <person name="Van De Peppel L.J.J."/>
        </authorList>
    </citation>
    <scope>NUCLEOTIDE SEQUENCE</scope>
    <source>
        <strain evidence="2">D49</strain>
    </source>
</reference>
<name>A0A9P7FU03_9AGAR</name>
<feature type="compositionally biased region" description="Basic and acidic residues" evidence="1">
    <location>
        <begin position="772"/>
        <end position="781"/>
    </location>
</feature>
<dbReference type="AlphaFoldDB" id="A0A9P7FU03"/>
<proteinExistence type="predicted"/>
<sequence>MSARAFSDRRPDPFPKANGTSSAHREDQQPNEGINKRQRAGPPSILPTSFPQHRRGVWNVPRGGNPPLGSSRGSGWTQHPVRGDRNWKNTRGGHAVRNFSHEPRPPAPHYERYSSTTTEHSWNKWYATSHHHHTLQFPPRSEYPFENAPKKQPYAAQHDTRTNNGTIALSSPPSTLEASSPSLNVSQHRCDGLSGTDASPTSSTNLSPTITIPHQAFQPHETSSSFTSNSPIPRSLLDDPSKHFTYTEESSPPSKRRRLDSTPEFQFKAEEIEIPGLLSTIAKSSLLEVAVKTERRSPTPPSRRLVTQSCTMFPLPDECRKMNPGYNPEYIKNRQALVAKERGRLKRRGFKVIHVLFRDDGMVIEWTSSVPVWSDTLLPNSESESSEAEICESPVPKPKYLATEPIRSQVPFALPKPKVKTKALRRSCSRDSDGEARELPDPHTGSEYKQSKPSGPPPKPLPLPVPSLPQRKRSIGDSPPVSSSSSPPFHPGAQSIGSPPPTKLKGKGKAVEIEVELEVQHQKKQPSIPHTGRPIPLPFHSSHSKASTSREPKNDTSSTVTPATQEIEIVDSVGVILEAWSVDQLPNVEPMAIDFLERYMRALDADTATLRCAYAPYASFSCRTSSSLSTAGSGSSVAGPSSGPLHVPSSSMPARGNLCQGPDAILAQLEQLGSLKFFAGGDMAHDVRVHYDVVSLCEAAGGGILLAVYSEVVDPKFDQPKGEVFELDQAFVLQRRQGGVEGRGGESMWPLVAVAHQMFIRESTPGPPKTTSLDKDFPWLK</sequence>
<accession>A0A9P7FU03</accession>
<dbReference type="OrthoDB" id="3265156at2759"/>
<evidence type="ECO:0008006" key="4">
    <source>
        <dbReference type="Google" id="ProtNLM"/>
    </source>
</evidence>
<feature type="region of interest" description="Disordered" evidence="1">
    <location>
        <begin position="631"/>
        <end position="653"/>
    </location>
</feature>
<dbReference type="Proteomes" id="UP000717328">
    <property type="component" value="Unassembled WGS sequence"/>
</dbReference>
<gene>
    <name evidence="2" type="ORF">H0H81_005278</name>
</gene>
<evidence type="ECO:0000256" key="1">
    <source>
        <dbReference type="SAM" id="MobiDB-lite"/>
    </source>
</evidence>
<feature type="compositionally biased region" description="Polar residues" evidence="1">
    <location>
        <begin position="220"/>
        <end position="232"/>
    </location>
</feature>
<feature type="region of interest" description="Disordered" evidence="1">
    <location>
        <begin position="133"/>
        <end position="261"/>
    </location>
</feature>
<keyword evidence="3" id="KW-1185">Reference proteome</keyword>
<feature type="compositionally biased region" description="Basic and acidic residues" evidence="1">
    <location>
        <begin position="428"/>
        <end position="450"/>
    </location>
</feature>
<feature type="compositionally biased region" description="Basic and acidic residues" evidence="1">
    <location>
        <begin position="99"/>
        <end position="112"/>
    </location>
</feature>
<feature type="compositionally biased region" description="Polar residues" evidence="1">
    <location>
        <begin position="162"/>
        <end position="187"/>
    </location>
</feature>
<feature type="compositionally biased region" description="Polar residues" evidence="1">
    <location>
        <begin position="196"/>
        <end position="212"/>
    </location>
</feature>
<evidence type="ECO:0000313" key="3">
    <source>
        <dbReference type="Proteomes" id="UP000717328"/>
    </source>
</evidence>
<feature type="compositionally biased region" description="Basic and acidic residues" evidence="1">
    <location>
        <begin position="1"/>
        <end position="13"/>
    </location>
</feature>
<feature type="compositionally biased region" description="Basic residues" evidence="1">
    <location>
        <begin position="417"/>
        <end position="427"/>
    </location>
</feature>
<feature type="region of interest" description="Disordered" evidence="1">
    <location>
        <begin position="1"/>
        <end position="115"/>
    </location>
</feature>
<evidence type="ECO:0000313" key="2">
    <source>
        <dbReference type="EMBL" id="KAG5637235.1"/>
    </source>
</evidence>
<comment type="caution">
    <text evidence="2">The sequence shown here is derived from an EMBL/GenBank/DDBJ whole genome shotgun (WGS) entry which is preliminary data.</text>
</comment>
<feature type="compositionally biased region" description="Basic and acidic residues" evidence="1">
    <location>
        <begin position="236"/>
        <end position="246"/>
    </location>
</feature>
<organism evidence="2 3">
    <name type="scientific">Sphagnurus paluster</name>
    <dbReference type="NCBI Taxonomy" id="117069"/>
    <lineage>
        <taxon>Eukaryota</taxon>
        <taxon>Fungi</taxon>
        <taxon>Dikarya</taxon>
        <taxon>Basidiomycota</taxon>
        <taxon>Agaricomycotina</taxon>
        <taxon>Agaricomycetes</taxon>
        <taxon>Agaricomycetidae</taxon>
        <taxon>Agaricales</taxon>
        <taxon>Tricholomatineae</taxon>
        <taxon>Lyophyllaceae</taxon>
        <taxon>Sphagnurus</taxon>
    </lineage>
</organism>
<protein>
    <recommendedName>
        <fullName evidence="4">NTF2 domain-containing protein</fullName>
    </recommendedName>
</protein>
<reference evidence="2" key="2">
    <citation type="submission" date="2021-10" db="EMBL/GenBank/DDBJ databases">
        <title>Phylogenomics reveals ancestral predisposition of the termite-cultivated fungus Termitomyces towards a domesticated lifestyle.</title>
        <authorList>
            <person name="Auxier B."/>
            <person name="Grum-Grzhimaylo A."/>
            <person name="Cardenas M.E."/>
            <person name="Lodge J.D."/>
            <person name="Laessoe T."/>
            <person name="Pedersen O."/>
            <person name="Smith M.E."/>
            <person name="Kuyper T.W."/>
            <person name="Franco-Molano E.A."/>
            <person name="Baroni T.J."/>
            <person name="Aanen D.K."/>
        </authorList>
    </citation>
    <scope>NUCLEOTIDE SEQUENCE</scope>
    <source>
        <strain evidence="2">D49</strain>
    </source>
</reference>
<feature type="compositionally biased region" description="Low complexity" evidence="1">
    <location>
        <begin position="631"/>
        <end position="645"/>
    </location>
</feature>
<feature type="compositionally biased region" description="Low complexity" evidence="1">
    <location>
        <begin position="478"/>
        <end position="487"/>
    </location>
</feature>
<feature type="region of interest" description="Disordered" evidence="1">
    <location>
        <begin position="412"/>
        <end position="561"/>
    </location>
</feature>
<dbReference type="EMBL" id="JABCKI010005848">
    <property type="protein sequence ID" value="KAG5637235.1"/>
    <property type="molecule type" value="Genomic_DNA"/>
</dbReference>
<feature type="region of interest" description="Disordered" evidence="1">
    <location>
        <begin position="762"/>
        <end position="781"/>
    </location>
</feature>
<feature type="compositionally biased region" description="Pro residues" evidence="1">
    <location>
        <begin position="454"/>
        <end position="467"/>
    </location>
</feature>